<protein>
    <submittedName>
        <fullName evidence="2">Putative membrane protein YqjE</fullName>
    </submittedName>
</protein>
<sequence>MTHVEPTTAQLLHQLSEDTRRLVRDELQLAQVEMKSKVKHTGIGAGLFGGAGIFALFGLGALIATAILALALVVDAWLAALIVAVVLFVIAALTGLFGKKQIDEGVPPVPERTVENVKKDVEQVKGAGHGHA</sequence>
<keyword evidence="1" id="KW-0812">Transmembrane</keyword>
<evidence type="ECO:0000313" key="2">
    <source>
        <dbReference type="EMBL" id="NYG57154.1"/>
    </source>
</evidence>
<name>A0A7Y9RXL1_9ACTN</name>
<keyword evidence="1" id="KW-0472">Membrane</keyword>
<dbReference type="Proteomes" id="UP000540656">
    <property type="component" value="Unassembled WGS sequence"/>
</dbReference>
<accession>A0A7Y9RXL1</accession>
<reference evidence="2 3" key="1">
    <citation type="submission" date="2020-07" db="EMBL/GenBank/DDBJ databases">
        <title>Sequencing the genomes of 1000 actinobacteria strains.</title>
        <authorList>
            <person name="Klenk H.-P."/>
        </authorList>
    </citation>
    <scope>NUCLEOTIDE SEQUENCE [LARGE SCALE GENOMIC DNA]</scope>
    <source>
        <strain evidence="2 3">DSM 23819</strain>
    </source>
</reference>
<dbReference type="AlphaFoldDB" id="A0A7Y9RXL1"/>
<proteinExistence type="predicted"/>
<keyword evidence="1" id="KW-1133">Transmembrane helix</keyword>
<dbReference type="InterPro" id="IPR009937">
    <property type="entry name" value="Phage_holin_3_6"/>
</dbReference>
<feature type="transmembrane region" description="Helical" evidence="1">
    <location>
        <begin position="43"/>
        <end position="70"/>
    </location>
</feature>
<gene>
    <name evidence="2" type="ORF">BJ980_000077</name>
</gene>
<comment type="caution">
    <text evidence="2">The sequence shown here is derived from an EMBL/GenBank/DDBJ whole genome shotgun (WGS) entry which is preliminary data.</text>
</comment>
<dbReference type="RefSeq" id="WP_246279895.1">
    <property type="nucleotide sequence ID" value="NZ_JACCAA010000001.1"/>
</dbReference>
<keyword evidence="3" id="KW-1185">Reference proteome</keyword>
<dbReference type="EMBL" id="JACCAA010000001">
    <property type="protein sequence ID" value="NYG57154.1"/>
    <property type="molecule type" value="Genomic_DNA"/>
</dbReference>
<evidence type="ECO:0000313" key="3">
    <source>
        <dbReference type="Proteomes" id="UP000540656"/>
    </source>
</evidence>
<organism evidence="2 3">
    <name type="scientific">Nocardioides daedukensis</name>
    <dbReference type="NCBI Taxonomy" id="634462"/>
    <lineage>
        <taxon>Bacteria</taxon>
        <taxon>Bacillati</taxon>
        <taxon>Actinomycetota</taxon>
        <taxon>Actinomycetes</taxon>
        <taxon>Propionibacteriales</taxon>
        <taxon>Nocardioidaceae</taxon>
        <taxon>Nocardioides</taxon>
    </lineage>
</organism>
<evidence type="ECO:0000256" key="1">
    <source>
        <dbReference type="SAM" id="Phobius"/>
    </source>
</evidence>
<dbReference type="Pfam" id="PF07332">
    <property type="entry name" value="Phage_holin_3_6"/>
    <property type="match status" value="1"/>
</dbReference>
<feature type="transmembrane region" description="Helical" evidence="1">
    <location>
        <begin position="76"/>
        <end position="97"/>
    </location>
</feature>